<organism evidence="4 5">
    <name type="scientific">Methanoplanus endosymbiosus</name>
    <dbReference type="NCBI Taxonomy" id="33865"/>
    <lineage>
        <taxon>Archaea</taxon>
        <taxon>Methanobacteriati</taxon>
        <taxon>Methanobacteriota</taxon>
        <taxon>Stenosarchaea group</taxon>
        <taxon>Methanomicrobia</taxon>
        <taxon>Methanomicrobiales</taxon>
        <taxon>Methanomicrobiaceae</taxon>
        <taxon>Methanoplanus</taxon>
    </lineage>
</organism>
<sequence length="1190" mass="128401">MKKVTLFLFIFILLTCLSVPAVSGEDVNFIGVTESSFGYEFVTKWGVKGSDDGEFSFPRGVAVDNAGKIYVTDWGNNRVQKFTGGGTFEMKWGTNGTEDGNFRSLLGIAVDDVGNVFVADSDNSRIQKFTSEGSFVTKWGKYGFGDGEFKCPSGIAIDGLGNVYVIDWSSSCVQKFTSDGTFEMKWGTNSTFPNDIAFDSAGSLYITDTRNDRIQKFTTNGTLVKEWGSFGTGDGEFSFPRGIAVDSTGNVYVADGNNCRIQKFTSEGSFLTKWGSFGNGDGEFKFPFGIDVDDFGNVYVADSDNSRVQVFRPEVVTPALVANFTANTKTGAAPLEVQFNDTSTGIPTSWLWNFGNGNTSTVQNPVHTYHTAGNYTVNLTAMNSGGSDTTEKMDYIEVTTSSNEYEFMTKWGSPGSGDGEFYYPFGIAVDGAGMVYVSDTGNHRIQKFTSDGTFVTAWGTNGMGDGDFYAPHGIAVDSLGNAYVADRGQYRIQKFTSGGTFAAKWGIKGTGDGEFNKPEGITVDNAGNVYVADTYNNCIQKFTSGGTFLMKWGSKGTGNSEFNYPSGIAVDGLGSVYVADTYNHRIQKFTGNGTFVTKWDPKVTSYWEFNYPHGITVDGLGNVYVADSGNHRIQKLTGDGILVTKWGTYGTDDGEFDDPCGIAVDGAGNVYVIDTDNERVQVFRPGNVTPVPVAGFSANITDGAIPLAVQFTDASTGDPTAWSWSFGDGGTSADENPTYVYEAAGSYNVSLAVTNAAGTDTITKLSLINVTAPAPKAEFDFNRNFVALIDDNTFSAGNYTSELTYLLHAASMDMNSTLGDLTYIAQAENLSWIDYSAYATRNLTYVEWNFPSEYVIPGGSGFDTRAGTNFSEDKFYNHEFTRVCNATIFRAPGVQRTNLTVTFNDLDFESIFVGFASAKDLNMTTGIINTSVVTDAPLAEPLPSGGDYHLKLDKGALTAGTEYYFRFDTLITPNGSTVIHKPLVYVWEGINHESASLGETYKAEVPAGMLLADEYEFSVETNTSCDWSVVRQDNLISVLEGTSIKPNGTLPVADFSASPLSGAAIRQVNFTDISEGSPDTWFWDFGDGETSSEVNPVHNYTSSGKYSVTLAVSKGDAVDSITKADYITVFLKGDFNGNGIVDIGDVSRVAYMVVGLTPVDMAADFNGNGEVDTGDAAKIAWYFVGNISEL</sequence>
<dbReference type="PANTHER" id="PTHR24104:SF25">
    <property type="entry name" value="PROTEIN LIN-41"/>
    <property type="match status" value="1"/>
</dbReference>
<dbReference type="GO" id="GO:0000272">
    <property type="term" value="P:polysaccharide catabolic process"/>
    <property type="evidence" value="ECO:0007669"/>
    <property type="project" value="InterPro"/>
</dbReference>
<dbReference type="GeneID" id="74306055"/>
<keyword evidence="5" id="KW-1185">Reference proteome</keyword>
<accession>A0A9E7PLV8</accession>
<dbReference type="InterPro" id="IPR001258">
    <property type="entry name" value="NHL_repeat"/>
</dbReference>
<dbReference type="Pfam" id="PF18911">
    <property type="entry name" value="PKD_4"/>
    <property type="match status" value="3"/>
</dbReference>
<dbReference type="CDD" id="cd00146">
    <property type="entry name" value="PKD"/>
    <property type="match status" value="3"/>
</dbReference>
<dbReference type="SUPFAM" id="SSF63829">
    <property type="entry name" value="Calcium-dependent phosphotriesterase"/>
    <property type="match status" value="1"/>
</dbReference>
<protein>
    <submittedName>
        <fullName evidence="4">PKD domain-containing protein</fullName>
    </submittedName>
</protein>
<dbReference type="Gene3D" id="2.40.10.500">
    <property type="match status" value="2"/>
</dbReference>
<dbReference type="PROSITE" id="PS51766">
    <property type="entry name" value="DOCKERIN"/>
    <property type="match status" value="1"/>
</dbReference>
<keyword evidence="1" id="KW-0677">Repeat</keyword>
<dbReference type="InterPro" id="IPR018247">
    <property type="entry name" value="EF_Hand_1_Ca_BS"/>
</dbReference>
<dbReference type="Gene3D" id="1.10.1330.10">
    <property type="entry name" value="Dockerin domain"/>
    <property type="match status" value="1"/>
</dbReference>
<dbReference type="SUPFAM" id="SSF63446">
    <property type="entry name" value="Type I dockerin domain"/>
    <property type="match status" value="1"/>
</dbReference>
<feature type="domain" description="PKD" evidence="2">
    <location>
        <begin position="692"/>
        <end position="771"/>
    </location>
</feature>
<dbReference type="PROSITE" id="PS51125">
    <property type="entry name" value="NHL"/>
    <property type="match status" value="12"/>
</dbReference>
<dbReference type="FunFam" id="2.60.40.10:FF:000270">
    <property type="entry name" value="Cell surface protein"/>
    <property type="match status" value="3"/>
</dbReference>
<dbReference type="InterPro" id="IPR036439">
    <property type="entry name" value="Dockerin_dom_sf"/>
</dbReference>
<evidence type="ECO:0000313" key="5">
    <source>
        <dbReference type="Proteomes" id="UP001060368"/>
    </source>
</evidence>
<dbReference type="InterPro" id="IPR011042">
    <property type="entry name" value="6-blade_b-propeller_TolB-like"/>
</dbReference>
<evidence type="ECO:0000313" key="4">
    <source>
        <dbReference type="EMBL" id="UUX92573.1"/>
    </source>
</evidence>
<dbReference type="SUPFAM" id="SSF101898">
    <property type="entry name" value="NHL repeat"/>
    <property type="match status" value="1"/>
</dbReference>
<dbReference type="KEGG" id="mend:L6E24_00140"/>
<dbReference type="InterPro" id="IPR013783">
    <property type="entry name" value="Ig-like_fold"/>
</dbReference>
<gene>
    <name evidence="4" type="ORF">L6E24_00140</name>
</gene>
<dbReference type="PANTHER" id="PTHR24104">
    <property type="entry name" value="E3 UBIQUITIN-PROTEIN LIGASE NHLRC1-RELATED"/>
    <property type="match status" value="1"/>
</dbReference>
<evidence type="ECO:0000259" key="2">
    <source>
        <dbReference type="PROSITE" id="PS50093"/>
    </source>
</evidence>
<dbReference type="InterPro" id="IPR016134">
    <property type="entry name" value="Dockerin_dom"/>
</dbReference>
<dbReference type="Gene3D" id="2.60.40.10">
    <property type="entry name" value="Immunoglobulins"/>
    <property type="match status" value="3"/>
</dbReference>
<feature type="domain" description="Dockerin" evidence="3">
    <location>
        <begin position="1128"/>
        <end position="1190"/>
    </location>
</feature>
<dbReference type="PROSITE" id="PS00018">
    <property type="entry name" value="EF_HAND_1"/>
    <property type="match status" value="1"/>
</dbReference>
<name>A0A9E7PLV8_9EURY</name>
<feature type="domain" description="PKD" evidence="2">
    <location>
        <begin position="1051"/>
        <end position="1113"/>
    </location>
</feature>
<dbReference type="CDD" id="cd14955">
    <property type="entry name" value="NHL_like_4"/>
    <property type="match status" value="2"/>
</dbReference>
<dbReference type="PROSITE" id="PS50093">
    <property type="entry name" value="PKD"/>
    <property type="match status" value="3"/>
</dbReference>
<dbReference type="SMART" id="SM00089">
    <property type="entry name" value="PKD"/>
    <property type="match status" value="3"/>
</dbReference>
<dbReference type="EMBL" id="CP096115">
    <property type="protein sequence ID" value="UUX92573.1"/>
    <property type="molecule type" value="Genomic_DNA"/>
</dbReference>
<dbReference type="CDD" id="cd14256">
    <property type="entry name" value="Dockerin_I"/>
    <property type="match status" value="1"/>
</dbReference>
<dbReference type="RefSeq" id="WP_257742719.1">
    <property type="nucleotide sequence ID" value="NZ_CP096115.1"/>
</dbReference>
<dbReference type="Gene3D" id="2.120.10.30">
    <property type="entry name" value="TolB, C-terminal domain"/>
    <property type="match status" value="4"/>
</dbReference>
<reference evidence="4" key="1">
    <citation type="submission" date="2022-04" db="EMBL/GenBank/DDBJ databases">
        <title>Complete genome of Methanoplanus endosymbiosus DSM 3599.</title>
        <authorList>
            <person name="Chen S.-C."/>
            <person name="You Y.-T."/>
            <person name="Zhou Y.-Z."/>
            <person name="Lai M.-C."/>
        </authorList>
    </citation>
    <scope>NUCLEOTIDE SEQUENCE</scope>
    <source>
        <strain evidence="4">DSM 3599</strain>
    </source>
</reference>
<evidence type="ECO:0000259" key="3">
    <source>
        <dbReference type="PROSITE" id="PS51766"/>
    </source>
</evidence>
<proteinExistence type="predicted"/>
<feature type="domain" description="PKD" evidence="2">
    <location>
        <begin position="320"/>
        <end position="403"/>
    </location>
</feature>
<dbReference type="Proteomes" id="UP001060368">
    <property type="component" value="Chromosome"/>
</dbReference>
<dbReference type="GO" id="GO:0008270">
    <property type="term" value="F:zinc ion binding"/>
    <property type="evidence" value="ECO:0007669"/>
    <property type="project" value="UniProtKB-KW"/>
</dbReference>
<dbReference type="InterPro" id="IPR050952">
    <property type="entry name" value="TRIM-NHL_E3_ligases"/>
</dbReference>
<dbReference type="SUPFAM" id="SSF49299">
    <property type="entry name" value="PKD domain"/>
    <property type="match status" value="3"/>
</dbReference>
<dbReference type="Pfam" id="PF01436">
    <property type="entry name" value="NHL"/>
    <property type="match status" value="12"/>
</dbReference>
<dbReference type="InterPro" id="IPR035986">
    <property type="entry name" value="PKD_dom_sf"/>
</dbReference>
<evidence type="ECO:0000256" key="1">
    <source>
        <dbReference type="ARBA" id="ARBA00022737"/>
    </source>
</evidence>
<dbReference type="InterPro" id="IPR022409">
    <property type="entry name" value="PKD/Chitinase_dom"/>
</dbReference>
<dbReference type="InterPro" id="IPR000601">
    <property type="entry name" value="PKD_dom"/>
</dbReference>
<dbReference type="AlphaFoldDB" id="A0A9E7PLV8"/>